<evidence type="ECO:0000313" key="2">
    <source>
        <dbReference type="Proteomes" id="UP000036867"/>
    </source>
</evidence>
<dbReference type="GeneID" id="301136352"/>
<dbReference type="PATRIC" id="fig|263475.3.peg.3121"/>
<proteinExistence type="predicted"/>
<comment type="caution">
    <text evidence="1">The sequence shown here is derived from an EMBL/GenBank/DDBJ whole genome shotgun (WGS) entry which is preliminary data.</text>
</comment>
<gene>
    <name evidence="1" type="ORF">AMD00_09570</name>
</gene>
<organism evidence="1 2">
    <name type="scientific">Viridibacillus arvi</name>
    <dbReference type="NCBI Taxonomy" id="263475"/>
    <lineage>
        <taxon>Bacteria</taxon>
        <taxon>Bacillati</taxon>
        <taxon>Bacillota</taxon>
        <taxon>Bacilli</taxon>
        <taxon>Bacillales</taxon>
        <taxon>Caryophanaceae</taxon>
        <taxon>Viridibacillus</taxon>
    </lineage>
</organism>
<dbReference type="OrthoDB" id="9784784at2"/>
<keyword evidence="2" id="KW-1185">Reference proteome</keyword>
<reference evidence="2" key="1">
    <citation type="submission" date="2015-08" db="EMBL/GenBank/DDBJ databases">
        <title>Fjat-10028 dsm 16317.</title>
        <authorList>
            <person name="Liu B."/>
            <person name="Wang J."/>
            <person name="Zhu Y."/>
            <person name="Liu G."/>
            <person name="Chen Q."/>
            <person name="Chen Z."/>
            <person name="Lan J."/>
            <person name="Che J."/>
            <person name="Ge C."/>
            <person name="Shi H."/>
            <person name="Pan Z."/>
            <person name="Liu X."/>
        </authorList>
    </citation>
    <scope>NUCLEOTIDE SEQUENCE [LARGE SCALE GENOMIC DNA]</scope>
    <source>
        <strain evidence="2">DSM 16317</strain>
    </source>
</reference>
<evidence type="ECO:0000313" key="1">
    <source>
        <dbReference type="EMBL" id="KOO48682.1"/>
    </source>
</evidence>
<name>A0A0M0LCR6_9BACL</name>
<dbReference type="AlphaFoldDB" id="A0A0M0LCR6"/>
<dbReference type="RefSeq" id="WP_053416863.1">
    <property type="nucleotide sequence ID" value="NZ_LILB01000005.1"/>
</dbReference>
<dbReference type="EMBL" id="LILB01000005">
    <property type="protein sequence ID" value="KOO48682.1"/>
    <property type="molecule type" value="Genomic_DNA"/>
</dbReference>
<dbReference type="STRING" id="263475.AMD00_09570"/>
<sequence length="230" mass="25542">MLKLMQLELVKNKFGWYFRGAIIANILMIALLWFIMYISQIENDIIATTHLDFFVLIGAMVRATFIVFASVLIAKIVIGEYKSKTILIMFSYPINRKKLIASKLLFIAAITFITMLLSNIVVAGLFSIISNVFNIVPFSITASQYIAEVLKMIPYSFASAGISLIPLYFGMRKHSVPTTILSSLLVVSIVCSSNPVFSMVTFIPVQLGLAVVGVIIAFLSIRNIEIEDAI</sequence>
<accession>A0A0M0LCR6</accession>
<evidence type="ECO:0008006" key="3">
    <source>
        <dbReference type="Google" id="ProtNLM"/>
    </source>
</evidence>
<dbReference type="Proteomes" id="UP000036867">
    <property type="component" value="Unassembled WGS sequence"/>
</dbReference>
<protein>
    <recommendedName>
        <fullName evidence="3">ABC transporter permease</fullName>
    </recommendedName>
</protein>